<dbReference type="STRING" id="329885.A0A4U0V5D0"/>
<comment type="caution">
    <text evidence="1">The sequence shown here is derived from an EMBL/GenBank/DDBJ whole genome shotgun (WGS) entry which is preliminary data.</text>
</comment>
<dbReference type="Proteomes" id="UP000310066">
    <property type="component" value="Unassembled WGS sequence"/>
</dbReference>
<proteinExistence type="predicted"/>
<dbReference type="EMBL" id="NAJP01000017">
    <property type="protein sequence ID" value="TKA43938.1"/>
    <property type="molecule type" value="Genomic_DNA"/>
</dbReference>
<dbReference type="Pfam" id="PF11927">
    <property type="entry name" value="HODM_asu-like"/>
    <property type="match status" value="1"/>
</dbReference>
<name>A0A4U0V5D0_9PEZI</name>
<accession>A0A4U0V5D0</accession>
<reference evidence="1 2" key="1">
    <citation type="submission" date="2017-03" db="EMBL/GenBank/DDBJ databases">
        <title>Genomes of endolithic fungi from Antarctica.</title>
        <authorList>
            <person name="Coleine C."/>
            <person name="Masonjones S."/>
            <person name="Stajich J.E."/>
        </authorList>
    </citation>
    <scope>NUCLEOTIDE SEQUENCE [LARGE SCALE GENOMIC DNA]</scope>
    <source>
        <strain evidence="1 2">CCFEE 5311</strain>
    </source>
</reference>
<dbReference type="OrthoDB" id="5043642at2759"/>
<gene>
    <name evidence="1" type="ORF">B0A54_05699</name>
</gene>
<evidence type="ECO:0000313" key="1">
    <source>
        <dbReference type="EMBL" id="TKA43938.1"/>
    </source>
</evidence>
<sequence>MGPLLVLAALIAAALSLVYRLLRSSYGKTSLVSTSPTVTGTEKHPYNDIQSLPAEFDWAATPPLKVWPFKPKYHLSMALENIDISSFIEIDNTYRDRMHIRRAVMDEHREATLQCNSVANEAVLEFYDWMLSTYLPRRFSSIYKPVVTPSGPHLHNTVSGTGLPVRPASPLAALETLGEHVDTDFLFLLPSSTAPDGSPIYHLQAFVTCFPAGFSTREKCGKPLAAIHAPVPGYVAKLEKSMDRFFARIEVGKMVRRSNWSISTDDRLFSDGGNHMYADAEQGKPIETNNKTLDVGQPDLDRKIEEQKRDVVVENCRVRCERQTLHRLQKTGALVFAFKTYLYRLDEVKKEGLGPVLAEAIEGLGKGSVPDMAFYKRGVVWGEKVVAYLNS</sequence>
<dbReference type="InterPro" id="IPR021848">
    <property type="entry name" value="HODM_asu-like"/>
</dbReference>
<evidence type="ECO:0000313" key="2">
    <source>
        <dbReference type="Proteomes" id="UP000310066"/>
    </source>
</evidence>
<protein>
    <submittedName>
        <fullName evidence="1">Uncharacterized protein</fullName>
    </submittedName>
</protein>
<dbReference type="AlphaFoldDB" id="A0A4U0V5D0"/>
<organism evidence="1 2">
    <name type="scientific">Friedmanniomyces endolithicus</name>
    <dbReference type="NCBI Taxonomy" id="329885"/>
    <lineage>
        <taxon>Eukaryota</taxon>
        <taxon>Fungi</taxon>
        <taxon>Dikarya</taxon>
        <taxon>Ascomycota</taxon>
        <taxon>Pezizomycotina</taxon>
        <taxon>Dothideomycetes</taxon>
        <taxon>Dothideomycetidae</taxon>
        <taxon>Mycosphaerellales</taxon>
        <taxon>Teratosphaeriaceae</taxon>
        <taxon>Friedmanniomyces</taxon>
    </lineage>
</organism>